<keyword evidence="1 3" id="KW-0547">Nucleotide-binding</keyword>
<keyword evidence="4" id="KW-0418">Kinase</keyword>
<evidence type="ECO:0000256" key="5">
    <source>
        <dbReference type="SAM" id="Coils"/>
    </source>
</evidence>
<sequence>MKNHSDIAKLILSHGGVEVNYQNILIQNYLKNLNPIFFHVIEILFFLWNFICLFKLYRIDVCCRIWLYRNLILWNFRKEKFYKTAIFYAREKNYPEIVDLLSNGPIKATKERPNDVESLMQENESLKLKNQKLEDENSKLKKFFFAMKEKSSELEFFDFADYSVQSVIGEGATSNVKLVIKNEKFAMKELKNSDHKTVKRFLTEGEVMFILRHPCILDIIAVNYGNNEHPPSLILSYEPSSLESAIASKQLNESQKCMITVEVVLGMRYIHSHNYMHRDLKPSNILLSKEGHVRISDFGLAKEEDLETSQSKGVGTLRFMAPELLSSDEDDDSRYTNKIDVYAFGITLVYIVTGSYPKFNMKNTITGVLPPLPETIVNWVRELIVKCMALEPENRSSFAEIFEILKANNYDLFTKSEEGSKKLTTKQQNLKKEIDERVLMIEAYEFQHQND</sequence>
<evidence type="ECO:0000256" key="6">
    <source>
        <dbReference type="SAM" id="Phobius"/>
    </source>
</evidence>
<dbReference type="PANTHER" id="PTHR44329">
    <property type="entry name" value="SERINE/THREONINE-PROTEIN KINASE TNNI3K-RELATED"/>
    <property type="match status" value="1"/>
</dbReference>
<proteinExistence type="inferred from homology"/>
<dbReference type="PROSITE" id="PS50011">
    <property type="entry name" value="PROTEIN_KINASE_DOM"/>
    <property type="match status" value="1"/>
</dbReference>
<dbReference type="Gene3D" id="3.30.200.20">
    <property type="entry name" value="Phosphorylase Kinase, domain 1"/>
    <property type="match status" value="1"/>
</dbReference>
<comment type="similarity">
    <text evidence="4">Belongs to the protein kinase superfamily.</text>
</comment>
<evidence type="ECO:0000256" key="1">
    <source>
        <dbReference type="ARBA" id="ARBA00022741"/>
    </source>
</evidence>
<evidence type="ECO:0000256" key="3">
    <source>
        <dbReference type="PROSITE-ProRule" id="PRU10141"/>
    </source>
</evidence>
<name>A0ABR2GW25_9EUKA</name>
<evidence type="ECO:0000259" key="7">
    <source>
        <dbReference type="PROSITE" id="PS50011"/>
    </source>
</evidence>
<dbReference type="PROSITE" id="PS00107">
    <property type="entry name" value="PROTEIN_KINASE_ATP"/>
    <property type="match status" value="1"/>
</dbReference>
<dbReference type="Pfam" id="PF00069">
    <property type="entry name" value="Pkinase"/>
    <property type="match status" value="1"/>
</dbReference>
<keyword evidence="6" id="KW-0812">Transmembrane</keyword>
<evidence type="ECO:0000313" key="9">
    <source>
        <dbReference type="Proteomes" id="UP001470230"/>
    </source>
</evidence>
<feature type="binding site" evidence="3">
    <location>
        <position position="188"/>
    </location>
    <ligand>
        <name>ATP</name>
        <dbReference type="ChEBI" id="CHEBI:30616"/>
    </ligand>
</feature>
<feature type="transmembrane region" description="Helical" evidence="6">
    <location>
        <begin position="36"/>
        <end position="57"/>
    </location>
</feature>
<dbReference type="InterPro" id="IPR017441">
    <property type="entry name" value="Protein_kinase_ATP_BS"/>
</dbReference>
<dbReference type="PANTHER" id="PTHR44329:SF214">
    <property type="entry name" value="PROTEIN KINASE DOMAIN-CONTAINING PROTEIN"/>
    <property type="match status" value="1"/>
</dbReference>
<evidence type="ECO:0000256" key="2">
    <source>
        <dbReference type="ARBA" id="ARBA00022840"/>
    </source>
</evidence>
<gene>
    <name evidence="8" type="ORF">M9Y10_036085</name>
</gene>
<dbReference type="InterPro" id="IPR011009">
    <property type="entry name" value="Kinase-like_dom_sf"/>
</dbReference>
<keyword evidence="2 3" id="KW-0067">ATP-binding</keyword>
<feature type="coiled-coil region" evidence="5">
    <location>
        <begin position="116"/>
        <end position="143"/>
    </location>
</feature>
<dbReference type="PROSITE" id="PS00108">
    <property type="entry name" value="PROTEIN_KINASE_ST"/>
    <property type="match status" value="1"/>
</dbReference>
<dbReference type="Gene3D" id="1.10.510.10">
    <property type="entry name" value="Transferase(Phosphotransferase) domain 1"/>
    <property type="match status" value="1"/>
</dbReference>
<keyword evidence="5" id="KW-0175">Coiled coil</keyword>
<keyword evidence="6" id="KW-1133">Transmembrane helix</keyword>
<keyword evidence="6" id="KW-0472">Membrane</keyword>
<dbReference type="InterPro" id="IPR000719">
    <property type="entry name" value="Prot_kinase_dom"/>
</dbReference>
<evidence type="ECO:0000313" key="8">
    <source>
        <dbReference type="EMBL" id="KAK8838132.1"/>
    </source>
</evidence>
<evidence type="ECO:0000256" key="4">
    <source>
        <dbReference type="RuleBase" id="RU000304"/>
    </source>
</evidence>
<dbReference type="EMBL" id="JAPFFF010000057">
    <property type="protein sequence ID" value="KAK8838132.1"/>
    <property type="molecule type" value="Genomic_DNA"/>
</dbReference>
<accession>A0ABR2GW25</accession>
<dbReference type="SMART" id="SM00220">
    <property type="entry name" value="S_TKc"/>
    <property type="match status" value="1"/>
</dbReference>
<comment type="caution">
    <text evidence="8">The sequence shown here is derived from an EMBL/GenBank/DDBJ whole genome shotgun (WGS) entry which is preliminary data.</text>
</comment>
<reference evidence="8 9" key="1">
    <citation type="submission" date="2024-04" db="EMBL/GenBank/DDBJ databases">
        <title>Tritrichomonas musculus Genome.</title>
        <authorList>
            <person name="Alves-Ferreira E."/>
            <person name="Grigg M."/>
            <person name="Lorenzi H."/>
            <person name="Galac M."/>
        </authorList>
    </citation>
    <scope>NUCLEOTIDE SEQUENCE [LARGE SCALE GENOMIC DNA]</scope>
    <source>
        <strain evidence="8 9">EAF2021</strain>
    </source>
</reference>
<dbReference type="InterPro" id="IPR008271">
    <property type="entry name" value="Ser/Thr_kinase_AS"/>
</dbReference>
<dbReference type="Proteomes" id="UP001470230">
    <property type="component" value="Unassembled WGS sequence"/>
</dbReference>
<keyword evidence="4" id="KW-0808">Transferase</keyword>
<feature type="domain" description="Protein kinase" evidence="7">
    <location>
        <begin position="162"/>
        <end position="413"/>
    </location>
</feature>
<dbReference type="InterPro" id="IPR051681">
    <property type="entry name" value="Ser/Thr_Kinases-Pseudokinases"/>
</dbReference>
<keyword evidence="4" id="KW-0723">Serine/threonine-protein kinase</keyword>
<organism evidence="8 9">
    <name type="scientific">Tritrichomonas musculus</name>
    <dbReference type="NCBI Taxonomy" id="1915356"/>
    <lineage>
        <taxon>Eukaryota</taxon>
        <taxon>Metamonada</taxon>
        <taxon>Parabasalia</taxon>
        <taxon>Tritrichomonadida</taxon>
        <taxon>Tritrichomonadidae</taxon>
        <taxon>Tritrichomonas</taxon>
    </lineage>
</organism>
<keyword evidence="9" id="KW-1185">Reference proteome</keyword>
<dbReference type="SUPFAM" id="SSF56112">
    <property type="entry name" value="Protein kinase-like (PK-like)"/>
    <property type="match status" value="1"/>
</dbReference>
<protein>
    <recommendedName>
        <fullName evidence="7">Protein kinase domain-containing protein</fullName>
    </recommendedName>
</protein>